<dbReference type="Pfam" id="PF01425">
    <property type="entry name" value="Amidase"/>
    <property type="match status" value="1"/>
</dbReference>
<dbReference type="GO" id="GO:0003824">
    <property type="term" value="F:catalytic activity"/>
    <property type="evidence" value="ECO:0007669"/>
    <property type="project" value="InterPro"/>
</dbReference>
<gene>
    <name evidence="2" type="ORF">CEY11_10995</name>
</gene>
<dbReference type="PROSITE" id="PS00571">
    <property type="entry name" value="AMIDASES"/>
    <property type="match status" value="1"/>
</dbReference>
<dbReference type="PANTHER" id="PTHR11895">
    <property type="entry name" value="TRANSAMIDASE"/>
    <property type="match status" value="1"/>
</dbReference>
<dbReference type="SUPFAM" id="SSF75304">
    <property type="entry name" value="Amidase signature (AS) enzymes"/>
    <property type="match status" value="1"/>
</dbReference>
<reference evidence="3" key="1">
    <citation type="submission" date="2017-06" db="EMBL/GenBank/DDBJ databases">
        <title>Herbaspirillum phytohormonus sp. nov., isolated from the root nodule of Robinia pseudoacacia in lead-zinc mine.</title>
        <authorList>
            <person name="Fan M."/>
            <person name="Lin Y."/>
        </authorList>
    </citation>
    <scope>NUCLEOTIDE SEQUENCE [LARGE SCALE GENOMIC DNA]</scope>
    <source>
        <strain evidence="3">SC-089</strain>
    </source>
</reference>
<accession>A0A225MG72</accession>
<sequence>MAVSLPFSLFDQLGIKEFGRKLRRREITALGVTQAYLDRIHDLDDKLRSFVHVMGEQALRCARAMDELLAAGTDLGPLMGIPVAVKDLFTVTGAPVTAGSRVDISGLVEPEGSFITRLKRAGCVILGKTVTTEFALGLYNPTHRTPWNPCDARIARMPGGSSSGSAVAMAARLGAFTVGTDTGGSVRNPAALCGVFGYKASPGLWPADGIFPLSPTLDSIGFFAASARDAACVFEGIAARTVPPPRPLKGLRFGCPKTYFFDDLDDDVARACVWAVRKLEDAGAQSVACDLDEAREISTVFAELVPAELVAAVGKRRLLENEQKIDPVAWARVMHGVDLSAVKYQAMLKRHRELGTVIKARLQGLDAWLAPTVPFVAPPVSNFTTVDEIAALNRRAMRNAQPVNLFGQCAVSVPIPGVPLPVGLQLAAPAGQDAALLSLAQSVERVLSCH</sequence>
<keyword evidence="3" id="KW-1185">Reference proteome</keyword>
<dbReference type="InterPro" id="IPR036928">
    <property type="entry name" value="AS_sf"/>
</dbReference>
<dbReference type="Proteomes" id="UP000214603">
    <property type="component" value="Unassembled WGS sequence"/>
</dbReference>
<dbReference type="InterPro" id="IPR023631">
    <property type="entry name" value="Amidase_dom"/>
</dbReference>
<dbReference type="InterPro" id="IPR020556">
    <property type="entry name" value="Amidase_CS"/>
</dbReference>
<dbReference type="Gene3D" id="3.90.1300.10">
    <property type="entry name" value="Amidase signature (AS) domain"/>
    <property type="match status" value="1"/>
</dbReference>
<dbReference type="InterPro" id="IPR000120">
    <property type="entry name" value="Amidase"/>
</dbReference>
<dbReference type="EMBL" id="NJIH01000006">
    <property type="protein sequence ID" value="OWT60188.1"/>
    <property type="molecule type" value="Genomic_DNA"/>
</dbReference>
<proteinExistence type="predicted"/>
<comment type="caution">
    <text evidence="2">The sequence shown here is derived from an EMBL/GenBank/DDBJ whole genome shotgun (WGS) entry which is preliminary data.</text>
</comment>
<name>A0A225MG72_9BURK</name>
<dbReference type="AlphaFoldDB" id="A0A225MG72"/>
<dbReference type="PANTHER" id="PTHR11895:SF176">
    <property type="entry name" value="AMIDASE AMID-RELATED"/>
    <property type="match status" value="1"/>
</dbReference>
<feature type="domain" description="Amidase" evidence="1">
    <location>
        <begin position="32"/>
        <end position="437"/>
    </location>
</feature>
<evidence type="ECO:0000313" key="2">
    <source>
        <dbReference type="EMBL" id="OWT60188.1"/>
    </source>
</evidence>
<protein>
    <submittedName>
        <fullName evidence="2">Amidase</fullName>
    </submittedName>
</protein>
<organism evidence="2 3">
    <name type="scientific">Candidimonas nitroreducens</name>
    <dbReference type="NCBI Taxonomy" id="683354"/>
    <lineage>
        <taxon>Bacteria</taxon>
        <taxon>Pseudomonadati</taxon>
        <taxon>Pseudomonadota</taxon>
        <taxon>Betaproteobacteria</taxon>
        <taxon>Burkholderiales</taxon>
        <taxon>Alcaligenaceae</taxon>
        <taxon>Candidimonas</taxon>
    </lineage>
</organism>
<evidence type="ECO:0000259" key="1">
    <source>
        <dbReference type="Pfam" id="PF01425"/>
    </source>
</evidence>
<evidence type="ECO:0000313" key="3">
    <source>
        <dbReference type="Proteomes" id="UP000214603"/>
    </source>
</evidence>